<reference evidence="2" key="2">
    <citation type="journal article" date="2023" name="Microbiol Resour">
        <title>Decontamination and Annotation of the Draft Genome Sequence of the Oomycete Lagenidium giganteum ARSEF 373.</title>
        <authorList>
            <person name="Morgan W.R."/>
            <person name="Tartar A."/>
        </authorList>
    </citation>
    <scope>NUCLEOTIDE SEQUENCE</scope>
    <source>
        <strain evidence="2">ARSEF 373</strain>
    </source>
</reference>
<gene>
    <name evidence="2" type="ORF">N0F65_010015</name>
</gene>
<dbReference type="Proteomes" id="UP001146120">
    <property type="component" value="Unassembled WGS sequence"/>
</dbReference>
<organism evidence="2 3">
    <name type="scientific">Lagenidium giganteum</name>
    <dbReference type="NCBI Taxonomy" id="4803"/>
    <lineage>
        <taxon>Eukaryota</taxon>
        <taxon>Sar</taxon>
        <taxon>Stramenopiles</taxon>
        <taxon>Oomycota</taxon>
        <taxon>Peronosporomycetes</taxon>
        <taxon>Pythiales</taxon>
        <taxon>Pythiaceae</taxon>
    </lineage>
</organism>
<dbReference type="AlphaFoldDB" id="A0AAV2ZEV5"/>
<proteinExistence type="predicted"/>
<dbReference type="SUPFAM" id="SSF58038">
    <property type="entry name" value="SNARE fusion complex"/>
    <property type="match status" value="1"/>
</dbReference>
<keyword evidence="3" id="KW-1185">Reference proteome</keyword>
<comment type="caution">
    <text evidence="2">The sequence shown here is derived from an EMBL/GenBank/DDBJ whole genome shotgun (WGS) entry which is preliminary data.</text>
</comment>
<name>A0AAV2ZEV5_9STRA</name>
<dbReference type="PROSITE" id="PS50192">
    <property type="entry name" value="T_SNARE"/>
    <property type="match status" value="1"/>
</dbReference>
<dbReference type="EMBL" id="DAKRPA010000008">
    <property type="protein sequence ID" value="DBA04419.1"/>
    <property type="molecule type" value="Genomic_DNA"/>
</dbReference>
<dbReference type="Gene3D" id="1.20.5.110">
    <property type="match status" value="1"/>
</dbReference>
<evidence type="ECO:0000259" key="1">
    <source>
        <dbReference type="PROSITE" id="PS50192"/>
    </source>
</evidence>
<feature type="domain" description="T-SNARE coiled-coil homology" evidence="1">
    <location>
        <begin position="3"/>
        <end position="65"/>
    </location>
</feature>
<dbReference type="SMART" id="SM00397">
    <property type="entry name" value="t_SNARE"/>
    <property type="match status" value="1"/>
</dbReference>
<evidence type="ECO:0000313" key="2">
    <source>
        <dbReference type="EMBL" id="DBA04419.1"/>
    </source>
</evidence>
<evidence type="ECO:0000313" key="3">
    <source>
        <dbReference type="Proteomes" id="UP001146120"/>
    </source>
</evidence>
<reference evidence="2" key="1">
    <citation type="submission" date="2022-11" db="EMBL/GenBank/DDBJ databases">
        <authorList>
            <person name="Morgan W.R."/>
            <person name="Tartar A."/>
        </authorList>
    </citation>
    <scope>NUCLEOTIDE SEQUENCE</scope>
    <source>
        <strain evidence="2">ARSEF 373</strain>
    </source>
</reference>
<sequence length="217" mass="23982">MPRTKLEAQEEFLQALEPQLSELKEVSLALGSALEAQNHHLDRIDTKIDRVKDDMTQVSAQARRVAAGKMHVNYRFRCAIQCINTGKFLQDVNGEPMLSADVVLDGCSFRAYTLGDGTDTWGFQSEKTSLFLGVNRFGYLKVKGSDFHSYEQFALDVGKAKTALFCYASFFGLGGWVTQLGNGKLNVIRGTPENKASAAFFKVVNLDAIADALKSER</sequence>
<dbReference type="InterPro" id="IPR000727">
    <property type="entry name" value="T_SNARE_dom"/>
</dbReference>
<accession>A0AAV2ZEV5</accession>
<protein>
    <recommendedName>
        <fullName evidence="1">t-SNARE coiled-coil homology domain-containing protein</fullName>
    </recommendedName>
</protein>